<feature type="compositionally biased region" description="Basic and acidic residues" evidence="3">
    <location>
        <begin position="98"/>
        <end position="117"/>
    </location>
</feature>
<feature type="compositionally biased region" description="Basic and acidic residues" evidence="3">
    <location>
        <begin position="126"/>
        <end position="135"/>
    </location>
</feature>
<dbReference type="EMBL" id="BDRX01000004">
    <property type="protein sequence ID" value="GBF88398.1"/>
    <property type="molecule type" value="Genomic_DNA"/>
</dbReference>
<dbReference type="SUPFAM" id="SSF54928">
    <property type="entry name" value="RNA-binding domain, RBD"/>
    <property type="match status" value="1"/>
</dbReference>
<feature type="region of interest" description="Disordered" evidence="3">
    <location>
        <begin position="98"/>
        <end position="150"/>
    </location>
</feature>
<name>A0A2V0NLS7_9CHLO</name>
<dbReference type="GO" id="GO:0005737">
    <property type="term" value="C:cytoplasm"/>
    <property type="evidence" value="ECO:0007669"/>
    <property type="project" value="TreeGrafter"/>
</dbReference>
<dbReference type="InterPro" id="IPR050374">
    <property type="entry name" value="RRT5_SRSF_SR"/>
</dbReference>
<evidence type="ECO:0000259" key="4">
    <source>
        <dbReference type="PROSITE" id="PS50102"/>
    </source>
</evidence>
<dbReference type="PANTHER" id="PTHR23003">
    <property type="entry name" value="RNA RECOGNITION MOTIF RRM DOMAIN CONTAINING PROTEIN"/>
    <property type="match status" value="1"/>
</dbReference>
<keyword evidence="6" id="KW-1185">Reference proteome</keyword>
<dbReference type="STRING" id="307507.A0A2V0NLS7"/>
<dbReference type="CDD" id="cd00590">
    <property type="entry name" value="RRM_SF"/>
    <property type="match status" value="1"/>
</dbReference>
<dbReference type="Proteomes" id="UP000247498">
    <property type="component" value="Unassembled WGS sequence"/>
</dbReference>
<dbReference type="GO" id="GO:0005634">
    <property type="term" value="C:nucleus"/>
    <property type="evidence" value="ECO:0007669"/>
    <property type="project" value="TreeGrafter"/>
</dbReference>
<evidence type="ECO:0000313" key="5">
    <source>
        <dbReference type="EMBL" id="GBF88398.1"/>
    </source>
</evidence>
<proteinExistence type="predicted"/>
<evidence type="ECO:0000256" key="2">
    <source>
        <dbReference type="PROSITE-ProRule" id="PRU00176"/>
    </source>
</evidence>
<evidence type="ECO:0000256" key="3">
    <source>
        <dbReference type="SAM" id="MobiDB-lite"/>
    </source>
</evidence>
<dbReference type="PROSITE" id="PS50102">
    <property type="entry name" value="RRM"/>
    <property type="match status" value="2"/>
</dbReference>
<dbReference type="PANTHER" id="PTHR23003:SF3">
    <property type="entry name" value="FI21236P1-RELATED"/>
    <property type="match status" value="1"/>
</dbReference>
<dbReference type="OrthoDB" id="439808at2759"/>
<comment type="caution">
    <text evidence="5">The sequence shown here is derived from an EMBL/GenBank/DDBJ whole genome shotgun (WGS) entry which is preliminary data.</text>
</comment>
<dbReference type="AlphaFoldDB" id="A0A2V0NLS7"/>
<dbReference type="InterPro" id="IPR000504">
    <property type="entry name" value="RRM_dom"/>
</dbReference>
<evidence type="ECO:0000256" key="1">
    <source>
        <dbReference type="ARBA" id="ARBA00022884"/>
    </source>
</evidence>
<sequence>MAEAVATVAVEGAGDASGFMRIGRRCFVSNLAWATSWQDLKDKFREVGNVVYANVSRGDDGRSKGWGIVEFETPDEAIAAVNTLNGVELGGRRVSVREDREDRDVKAAAGEAGERPPRAPRGRGRGRGEAAERGRGRGRGPRPPIEGEPSGFQIVVQGIPWAYTFQDLQDMFAEAGEVEKAEVMAAHDGRSKGWGTVRFTSKEGAAAAIEQFHGSQLEGRTLTVFLDKKA</sequence>
<feature type="domain" description="RRM" evidence="4">
    <location>
        <begin position="24"/>
        <end position="101"/>
    </location>
</feature>
<organism evidence="5 6">
    <name type="scientific">Raphidocelis subcapitata</name>
    <dbReference type="NCBI Taxonomy" id="307507"/>
    <lineage>
        <taxon>Eukaryota</taxon>
        <taxon>Viridiplantae</taxon>
        <taxon>Chlorophyta</taxon>
        <taxon>core chlorophytes</taxon>
        <taxon>Chlorophyceae</taxon>
        <taxon>CS clade</taxon>
        <taxon>Sphaeropleales</taxon>
        <taxon>Selenastraceae</taxon>
        <taxon>Raphidocelis</taxon>
    </lineage>
</organism>
<dbReference type="InterPro" id="IPR012677">
    <property type="entry name" value="Nucleotide-bd_a/b_plait_sf"/>
</dbReference>
<feature type="domain" description="RRM" evidence="4">
    <location>
        <begin position="152"/>
        <end position="229"/>
    </location>
</feature>
<evidence type="ECO:0000313" key="6">
    <source>
        <dbReference type="Proteomes" id="UP000247498"/>
    </source>
</evidence>
<gene>
    <name evidence="5" type="ORF">Rsub_01110</name>
</gene>
<reference evidence="5 6" key="1">
    <citation type="journal article" date="2018" name="Sci. Rep.">
        <title>Raphidocelis subcapitata (=Pseudokirchneriella subcapitata) provides an insight into genome evolution and environmental adaptations in the Sphaeropleales.</title>
        <authorList>
            <person name="Suzuki S."/>
            <person name="Yamaguchi H."/>
            <person name="Nakajima N."/>
            <person name="Kawachi M."/>
        </authorList>
    </citation>
    <scope>NUCLEOTIDE SEQUENCE [LARGE SCALE GENOMIC DNA]</scope>
    <source>
        <strain evidence="5 6">NIES-35</strain>
    </source>
</reference>
<keyword evidence="1 2" id="KW-0694">RNA-binding</keyword>
<dbReference type="InParanoid" id="A0A2V0NLS7"/>
<dbReference type="Pfam" id="PF00076">
    <property type="entry name" value="RRM_1"/>
    <property type="match status" value="2"/>
</dbReference>
<dbReference type="Gene3D" id="3.30.70.330">
    <property type="match status" value="2"/>
</dbReference>
<protein>
    <submittedName>
        <fullName evidence="5">G-strand telomere binding protein</fullName>
    </submittedName>
</protein>
<dbReference type="GO" id="GO:0003729">
    <property type="term" value="F:mRNA binding"/>
    <property type="evidence" value="ECO:0007669"/>
    <property type="project" value="TreeGrafter"/>
</dbReference>
<accession>A0A2V0NLS7</accession>
<dbReference type="SMART" id="SM00360">
    <property type="entry name" value="RRM"/>
    <property type="match status" value="2"/>
</dbReference>
<dbReference type="InterPro" id="IPR035979">
    <property type="entry name" value="RBD_domain_sf"/>
</dbReference>